<proteinExistence type="predicted"/>
<dbReference type="Proteomes" id="UP000289718">
    <property type="component" value="Unassembled WGS sequence"/>
</dbReference>
<gene>
    <name evidence="1" type="ORF">CP965_09675</name>
</gene>
<dbReference type="EMBL" id="NXIE01000003">
    <property type="protein sequence ID" value="RXK12832.1"/>
    <property type="molecule type" value="Genomic_DNA"/>
</dbReference>
<name>A0A4Q1AVA6_9BACT</name>
<dbReference type="RefSeq" id="WP_129061888.1">
    <property type="nucleotide sequence ID" value="NZ_NXIE01000003.1"/>
</dbReference>
<evidence type="ECO:0000313" key="2">
    <source>
        <dbReference type="Proteomes" id="UP000289718"/>
    </source>
</evidence>
<keyword evidence="2" id="KW-1185">Reference proteome</keyword>
<reference evidence="1 2" key="1">
    <citation type="submission" date="2017-09" db="EMBL/GenBank/DDBJ databases">
        <title>Genomics of the genus Arcobacter.</title>
        <authorList>
            <person name="Perez-Cataluna A."/>
            <person name="Figueras M.J."/>
            <person name="Salas-Masso N."/>
        </authorList>
    </citation>
    <scope>NUCLEOTIDE SEQUENCE [LARGE SCALE GENOMIC DNA]</scope>
    <source>
        <strain evidence="1 2">F156-34</strain>
    </source>
</reference>
<comment type="caution">
    <text evidence="1">The sequence shown here is derived from an EMBL/GenBank/DDBJ whole genome shotgun (WGS) entry which is preliminary data.</text>
</comment>
<sequence>MRFIYIKNYLNISREKKFEFIKYIYCFDKFKVINQKIVLNDNSLIMELDSNSSFEIAKKSIDTFFKDYEDIESFFVDSLAIEENKLFVMRDNKVVRSVYIK</sequence>
<evidence type="ECO:0000313" key="1">
    <source>
        <dbReference type="EMBL" id="RXK12832.1"/>
    </source>
</evidence>
<organism evidence="1 2">
    <name type="scientific">Halarcobacter mediterraneus</name>
    <dbReference type="NCBI Taxonomy" id="2023153"/>
    <lineage>
        <taxon>Bacteria</taxon>
        <taxon>Pseudomonadati</taxon>
        <taxon>Campylobacterota</taxon>
        <taxon>Epsilonproteobacteria</taxon>
        <taxon>Campylobacterales</taxon>
        <taxon>Arcobacteraceae</taxon>
        <taxon>Halarcobacter</taxon>
    </lineage>
</organism>
<dbReference type="AlphaFoldDB" id="A0A4Q1AVA6"/>
<accession>A0A4Q1AVA6</accession>
<dbReference type="OrthoDB" id="5365712at2"/>
<protein>
    <submittedName>
        <fullName evidence="1">Uncharacterized protein</fullName>
    </submittedName>
</protein>